<dbReference type="AlphaFoldDB" id="A0AAW0H9L6"/>
<gene>
    <name evidence="1" type="ORF">U0070_008646</name>
</gene>
<dbReference type="EMBL" id="JBBHLL010000610">
    <property type="protein sequence ID" value="KAK7799474.1"/>
    <property type="molecule type" value="Genomic_DNA"/>
</dbReference>
<evidence type="ECO:0000313" key="1">
    <source>
        <dbReference type="EMBL" id="KAK7799474.1"/>
    </source>
</evidence>
<organism evidence="1 2">
    <name type="scientific">Myodes glareolus</name>
    <name type="common">Bank vole</name>
    <name type="synonym">Clethrionomys glareolus</name>
    <dbReference type="NCBI Taxonomy" id="447135"/>
    <lineage>
        <taxon>Eukaryota</taxon>
        <taxon>Metazoa</taxon>
        <taxon>Chordata</taxon>
        <taxon>Craniata</taxon>
        <taxon>Vertebrata</taxon>
        <taxon>Euteleostomi</taxon>
        <taxon>Mammalia</taxon>
        <taxon>Eutheria</taxon>
        <taxon>Euarchontoglires</taxon>
        <taxon>Glires</taxon>
        <taxon>Rodentia</taxon>
        <taxon>Myomorpha</taxon>
        <taxon>Muroidea</taxon>
        <taxon>Cricetidae</taxon>
        <taxon>Arvicolinae</taxon>
        <taxon>Myodes</taxon>
    </lineage>
</organism>
<comment type="caution">
    <text evidence="1">The sequence shown here is derived from an EMBL/GenBank/DDBJ whole genome shotgun (WGS) entry which is preliminary data.</text>
</comment>
<reference evidence="1 2" key="1">
    <citation type="journal article" date="2023" name="bioRxiv">
        <title>Conserved and derived expression patterns and positive selection on dental genes reveal complex evolutionary context of ever-growing rodent molars.</title>
        <authorList>
            <person name="Calamari Z.T."/>
            <person name="Song A."/>
            <person name="Cohen E."/>
            <person name="Akter M."/>
            <person name="Roy R.D."/>
            <person name="Hallikas O."/>
            <person name="Christensen M.M."/>
            <person name="Li P."/>
            <person name="Marangoni P."/>
            <person name="Jernvall J."/>
            <person name="Klein O.D."/>
        </authorList>
    </citation>
    <scope>NUCLEOTIDE SEQUENCE [LARGE SCALE GENOMIC DNA]</scope>
    <source>
        <strain evidence="1">V071</strain>
    </source>
</reference>
<evidence type="ECO:0000313" key="2">
    <source>
        <dbReference type="Proteomes" id="UP001488838"/>
    </source>
</evidence>
<proteinExistence type="predicted"/>
<sequence>MKTQGRISLCKPPGGGTHPFPMLALRLQAIPAYPNSVTAPTTASWVPLCICGYTQDLVLSVETEHTFPLADPAVFMVLFLLLLQPQPKQKPKRQRSQMRDYLLTAGGQLPTQEPDTVGIMRWWFRLRHSLGSQAGTARPGCFAFH</sequence>
<dbReference type="Proteomes" id="UP001488838">
    <property type="component" value="Unassembled WGS sequence"/>
</dbReference>
<protein>
    <submittedName>
        <fullName evidence="1">Uncharacterized protein</fullName>
    </submittedName>
</protein>
<name>A0AAW0H9L6_MYOGA</name>
<accession>A0AAW0H9L6</accession>
<keyword evidence="2" id="KW-1185">Reference proteome</keyword>